<feature type="non-terminal residue" evidence="1">
    <location>
        <position position="288"/>
    </location>
</feature>
<evidence type="ECO:0000313" key="1">
    <source>
        <dbReference type="EMBL" id="SBP47690.1"/>
    </source>
</evidence>
<reference evidence="1" key="2">
    <citation type="submission" date="2016-06" db="EMBL/GenBank/DDBJ databases">
        <title>The genome of a short-lived fish provides insights into sex chromosome evolution and the genetic control of aging.</title>
        <authorList>
            <person name="Reichwald K."/>
            <person name="Felder M."/>
            <person name="Petzold A."/>
            <person name="Koch P."/>
            <person name="Groth M."/>
            <person name="Platzer M."/>
        </authorList>
    </citation>
    <scope>NUCLEOTIDE SEQUENCE</scope>
    <source>
        <tissue evidence="1">Brain</tissue>
    </source>
</reference>
<sequence length="288" mass="31481">MAGVQAGGSSAPAGLRAFGGPRAKPVIYNTSDGKTLVEDEFLNFLVVKMKTLCHDDIILLAVKHFGSEWIEASKKVLHDLCPSPTLHLVTHKGPQKDVNNVKSCLKLLNEAGENIPRFVSHHLDELPTITFSSMDVSCLLGKIEKLSTDVSLLTQAMSTQTRICENLRVVTANMSDRLGVVEQLGVNGGGNPPCSDQLVTCQRMEKTVRQIEATAEVQTASSPASGEKLHREVRCEKINNNQSRCSSFKVSAECEEVSGLYDPQLWPEGTFVRRFYEKRRAVAVDGAA</sequence>
<accession>A0A1A8A0F3</accession>
<name>A0A1A8A0F3_NOTFU</name>
<organism evidence="1">
    <name type="scientific">Nothobranchius furzeri</name>
    <name type="common">Turquoise killifish</name>
    <dbReference type="NCBI Taxonomy" id="105023"/>
    <lineage>
        <taxon>Eukaryota</taxon>
        <taxon>Metazoa</taxon>
        <taxon>Chordata</taxon>
        <taxon>Craniata</taxon>
        <taxon>Vertebrata</taxon>
        <taxon>Euteleostomi</taxon>
        <taxon>Actinopterygii</taxon>
        <taxon>Neopterygii</taxon>
        <taxon>Teleostei</taxon>
        <taxon>Neoteleostei</taxon>
        <taxon>Acanthomorphata</taxon>
        <taxon>Ovalentaria</taxon>
        <taxon>Atherinomorphae</taxon>
        <taxon>Cyprinodontiformes</taxon>
        <taxon>Nothobranchiidae</taxon>
        <taxon>Nothobranchius</taxon>
    </lineage>
</organism>
<proteinExistence type="predicted"/>
<dbReference type="EMBL" id="HADY01009205">
    <property type="protein sequence ID" value="SBP47690.1"/>
    <property type="molecule type" value="Transcribed_RNA"/>
</dbReference>
<dbReference type="AlphaFoldDB" id="A0A1A8A0F3"/>
<gene>
    <name evidence="1" type="primary">CAPTEDRAFT_192795</name>
</gene>
<reference evidence="1" key="1">
    <citation type="submission" date="2016-05" db="EMBL/GenBank/DDBJ databases">
        <authorList>
            <person name="Lavstsen T."/>
            <person name="Jespersen J.S."/>
        </authorList>
    </citation>
    <scope>NUCLEOTIDE SEQUENCE</scope>
    <source>
        <tissue evidence="1">Brain</tissue>
    </source>
</reference>
<protein>
    <submittedName>
        <fullName evidence="1">Uncharacterized protein</fullName>
    </submittedName>
</protein>